<dbReference type="Proteomes" id="UP000027238">
    <property type="component" value="Unassembled WGS sequence"/>
</dbReference>
<evidence type="ECO:0000256" key="3">
    <source>
        <dbReference type="ARBA" id="ARBA00022679"/>
    </source>
</evidence>
<comment type="subcellular location">
    <subcellularLocation>
        <location evidence="1">Mitochondrion</location>
    </subcellularLocation>
</comment>
<keyword evidence="3" id="KW-0808">Transferase</keyword>
<evidence type="ECO:0000259" key="13">
    <source>
        <dbReference type="Pfam" id="PF17921"/>
    </source>
</evidence>
<keyword evidence="15" id="KW-1185">Reference proteome</keyword>
<dbReference type="HOGENOM" id="CLU_452701_0_0_1"/>
<dbReference type="CDD" id="cd09274">
    <property type="entry name" value="RNase_HI_RT_Ty3"/>
    <property type="match status" value="1"/>
</dbReference>
<feature type="domain" description="Reverse transcriptase RNase H-like" evidence="12">
    <location>
        <begin position="219"/>
        <end position="335"/>
    </location>
</feature>
<dbReference type="Pfam" id="PF17921">
    <property type="entry name" value="Integrase_H2C2"/>
    <property type="match status" value="1"/>
</dbReference>
<feature type="compositionally biased region" description="Polar residues" evidence="11">
    <location>
        <begin position="397"/>
        <end position="407"/>
    </location>
</feature>
<feature type="region of interest" description="Disordered" evidence="11">
    <location>
        <begin position="394"/>
        <end position="413"/>
    </location>
</feature>
<keyword evidence="5" id="KW-0540">Nuclease</keyword>
<evidence type="ECO:0000256" key="8">
    <source>
        <dbReference type="ARBA" id="ARBA00022801"/>
    </source>
</evidence>
<dbReference type="Gene3D" id="1.10.340.70">
    <property type="match status" value="1"/>
</dbReference>
<keyword evidence="6" id="KW-0064">Aspartyl protease</keyword>
<keyword evidence="4" id="KW-0548">Nucleotidyltransferase</keyword>
<evidence type="ECO:0000313" key="15">
    <source>
        <dbReference type="Proteomes" id="UP000027238"/>
    </source>
</evidence>
<dbReference type="Pfam" id="PF17917">
    <property type="entry name" value="RT_RNaseH"/>
    <property type="match status" value="1"/>
</dbReference>
<evidence type="ECO:0000256" key="10">
    <source>
        <dbReference type="ARBA" id="ARBA00023128"/>
    </source>
</evidence>
<dbReference type="GO" id="GO:0004190">
    <property type="term" value="F:aspartic-type endopeptidase activity"/>
    <property type="evidence" value="ECO:0007669"/>
    <property type="project" value="UniProtKB-KW"/>
</dbReference>
<reference evidence="15" key="1">
    <citation type="journal article" date="2014" name="Genome Announc.">
        <title>Draft genome sequence of Colletotrichum sublineola, a destructive pathogen of cultivated sorghum.</title>
        <authorList>
            <person name="Baroncelli R."/>
            <person name="Sanz-Martin J.M."/>
            <person name="Rech G.E."/>
            <person name="Sukno S.A."/>
            <person name="Thon M.R."/>
        </authorList>
    </citation>
    <scope>NUCLEOTIDE SEQUENCE [LARGE SCALE GENOMIC DNA]</scope>
    <source>
        <strain evidence="15">TX430BB</strain>
    </source>
</reference>
<evidence type="ECO:0000256" key="6">
    <source>
        <dbReference type="ARBA" id="ARBA00022750"/>
    </source>
</evidence>
<keyword evidence="7" id="KW-0255">Endonuclease</keyword>
<dbReference type="EMBL" id="JMSE01001053">
    <property type="protein sequence ID" value="KDN65206.1"/>
    <property type="molecule type" value="Genomic_DNA"/>
</dbReference>
<evidence type="ECO:0008006" key="16">
    <source>
        <dbReference type="Google" id="ProtNLM"/>
    </source>
</evidence>
<dbReference type="PANTHER" id="PTHR33064">
    <property type="entry name" value="POL PROTEIN"/>
    <property type="match status" value="1"/>
</dbReference>
<comment type="caution">
    <text evidence="14">The sequence shown here is derived from an EMBL/GenBank/DDBJ whole genome shotgun (WGS) entry which is preliminary data.</text>
</comment>
<feature type="non-terminal residue" evidence="14">
    <location>
        <position position="603"/>
    </location>
</feature>
<protein>
    <recommendedName>
        <fullName evidence="16">Reverse transcriptase RNase H-like domain-containing protein</fullName>
    </recommendedName>
</protein>
<dbReference type="AlphaFoldDB" id="A0A066XHL4"/>
<organism evidence="14 15">
    <name type="scientific">Colletotrichum sublineola</name>
    <name type="common">Sorghum anthracnose fungus</name>
    <dbReference type="NCBI Taxonomy" id="1173701"/>
    <lineage>
        <taxon>Eukaryota</taxon>
        <taxon>Fungi</taxon>
        <taxon>Dikarya</taxon>
        <taxon>Ascomycota</taxon>
        <taxon>Pezizomycotina</taxon>
        <taxon>Sordariomycetes</taxon>
        <taxon>Hypocreomycetidae</taxon>
        <taxon>Glomerellales</taxon>
        <taxon>Glomerellaceae</taxon>
        <taxon>Colletotrichum</taxon>
        <taxon>Colletotrichum graminicola species complex</taxon>
    </lineage>
</organism>
<evidence type="ECO:0000256" key="9">
    <source>
        <dbReference type="ARBA" id="ARBA00022918"/>
    </source>
</evidence>
<dbReference type="GO" id="GO:0004519">
    <property type="term" value="F:endonuclease activity"/>
    <property type="evidence" value="ECO:0007669"/>
    <property type="project" value="UniProtKB-KW"/>
</dbReference>
<dbReference type="InterPro" id="IPR043502">
    <property type="entry name" value="DNA/RNA_pol_sf"/>
</dbReference>
<dbReference type="STRING" id="1173701.A0A066XHL4"/>
<evidence type="ECO:0000256" key="4">
    <source>
        <dbReference type="ARBA" id="ARBA00022695"/>
    </source>
</evidence>
<name>A0A066XHL4_COLSU</name>
<evidence type="ECO:0000256" key="11">
    <source>
        <dbReference type="SAM" id="MobiDB-lite"/>
    </source>
</evidence>
<dbReference type="GO" id="GO:0006508">
    <property type="term" value="P:proteolysis"/>
    <property type="evidence" value="ECO:0007669"/>
    <property type="project" value="UniProtKB-KW"/>
</dbReference>
<keyword evidence="9" id="KW-0695">RNA-directed DNA polymerase</keyword>
<dbReference type="GO" id="GO:0003964">
    <property type="term" value="F:RNA-directed DNA polymerase activity"/>
    <property type="evidence" value="ECO:0007669"/>
    <property type="project" value="UniProtKB-KW"/>
</dbReference>
<evidence type="ECO:0000313" key="14">
    <source>
        <dbReference type="EMBL" id="KDN65206.1"/>
    </source>
</evidence>
<dbReference type="SUPFAM" id="SSF56672">
    <property type="entry name" value="DNA/RNA polymerases"/>
    <property type="match status" value="1"/>
</dbReference>
<keyword evidence="2" id="KW-0645">Protease</keyword>
<accession>A0A066XHL4</accession>
<feature type="domain" description="Integrase zinc-binding" evidence="13">
    <location>
        <begin position="518"/>
        <end position="570"/>
    </location>
</feature>
<dbReference type="GO" id="GO:0005739">
    <property type="term" value="C:mitochondrion"/>
    <property type="evidence" value="ECO:0007669"/>
    <property type="project" value="UniProtKB-SubCell"/>
</dbReference>
<dbReference type="InterPro" id="IPR041373">
    <property type="entry name" value="RT_RNaseH"/>
</dbReference>
<evidence type="ECO:0000256" key="5">
    <source>
        <dbReference type="ARBA" id="ARBA00022722"/>
    </source>
</evidence>
<dbReference type="InterPro" id="IPR051320">
    <property type="entry name" value="Viral_Replic_Matur_Polypro"/>
</dbReference>
<dbReference type="OrthoDB" id="5053384at2759"/>
<dbReference type="eggNOG" id="KOG0017">
    <property type="taxonomic scope" value="Eukaryota"/>
</dbReference>
<dbReference type="PANTHER" id="PTHR33064:SF37">
    <property type="entry name" value="RIBONUCLEASE H"/>
    <property type="match status" value="1"/>
</dbReference>
<dbReference type="InterPro" id="IPR041588">
    <property type="entry name" value="Integrase_H2C2"/>
</dbReference>
<evidence type="ECO:0000256" key="1">
    <source>
        <dbReference type="ARBA" id="ARBA00004173"/>
    </source>
</evidence>
<evidence type="ECO:0000256" key="7">
    <source>
        <dbReference type="ARBA" id="ARBA00022759"/>
    </source>
</evidence>
<keyword evidence="10" id="KW-0496">Mitochondrion</keyword>
<evidence type="ECO:0000256" key="2">
    <source>
        <dbReference type="ARBA" id="ARBA00022670"/>
    </source>
</evidence>
<keyword evidence="8" id="KW-0378">Hydrolase</keyword>
<evidence type="ECO:0000259" key="12">
    <source>
        <dbReference type="Pfam" id="PF17917"/>
    </source>
</evidence>
<proteinExistence type="predicted"/>
<sequence length="603" mass="68246">MWEYSGMLQGLKGAPSTYARFGDLVFGHHVISGKKIPSVMGYLPHLKTSLFIFVDDHNVTSETFEDHFHFLEHHYFPRVAWAPIGLSGSKTFLFDDHANSVGFEIREGRVRPSLKHRTKFAKWKEEYRQKPPKTWEEVQGLLYLTPFVRKYIPGRADLEIKIKQAFFKEENKQTKLGKKSIQREWVPLDTPAWGEEQAKALDDICDAVQKNATHGASSTAQFHLATDSSDFATGAALLQFGDDMPPGTMITDKNFADTVIIMWMSFRLSDQEKRYSVPEKETLAIVRALTECRWLTDASPHPIMLYTDHKSIEQSMRNHGEIHGKLAKWIEQMTEHDVVYVHRPNTTKIIKVADGLSRLHPRLQDDPRPLQNRLACEATVKDRQLVEHNVQHLETTRPGSGHQQSPPANLGDKHAAAEGLKGKTNSSPAINGVIPALNFVSQEQKKALEDELLGSQGLAPWYGDVIAYLLSGPEGIDHLSRDKRRLVRAKAVHYRIQDWQLWKTEHDSSLAKCIGEDQVPSALYEAHDTRGHFGKTATQYHLRGRIFWPKRTQDTDLYIKSCKVCAATGPRLAQATPKKISVHQIIATTVEKYSALTGGRQMA</sequence>
<gene>
    <name evidence="14" type="ORF">CSUB01_12580</name>
</gene>